<evidence type="ECO:0000313" key="2">
    <source>
        <dbReference type="Proteomes" id="UP001055102"/>
    </source>
</evidence>
<comment type="caution">
    <text evidence="1">The sequence shown here is derived from an EMBL/GenBank/DDBJ whole genome shotgun (WGS) entry which is preliminary data.</text>
</comment>
<name>A0ABQ4SWJ5_9HYPH</name>
<protein>
    <submittedName>
        <fullName evidence="1">Uncharacterized protein</fullName>
    </submittedName>
</protein>
<reference evidence="1" key="2">
    <citation type="submission" date="2021-08" db="EMBL/GenBank/DDBJ databases">
        <authorList>
            <person name="Tani A."/>
            <person name="Ola A."/>
            <person name="Ogura Y."/>
            <person name="Katsura K."/>
            <person name="Hayashi T."/>
        </authorList>
    </citation>
    <scope>NUCLEOTIDE SEQUENCE</scope>
    <source>
        <strain evidence="1">LMG 23639</strain>
    </source>
</reference>
<gene>
    <name evidence="1" type="ORF">AOPFMNJM_1621</name>
</gene>
<dbReference type="RefSeq" id="WP_238274958.1">
    <property type="nucleotide sequence ID" value="NZ_BPQR01000027.1"/>
</dbReference>
<sequence>MTSERRSAGPLADLLDVLRPKRTPRATKREMRAFLSALTAAGLFDGAWYLRRYGDVAGTDLDPLAHFLHFGRFEKRSPGPDFDAAWYAAHYGDAIGGIDPTAHYLMVGKPQGLHPLPRHLRPGRRVYARSPQALAAERERPRTQTRGILIRTYHADAFRLYFALRSIGKHCTGFDSLVVVCQPSSEWAIAPVVACFDFARLVLCEPYANDYIGQQITKLMSHTFVAEDVIFHVDSDCIFFEPTDLSRYMDGDVPLLFHRSYDSLYRRFVAIPWQEVTSRFMLRQVDHEFMCGFPFAYPRALYEDLHAWFVATHGFDYGAIEGHLLQKDAFSEFNLLGAFSFQAGRRYNTPVSFEETGFDFRMHQYCRVSDRNDRSISPQELAELESLTEYDPG</sequence>
<keyword evidence="2" id="KW-1185">Reference proteome</keyword>
<proteinExistence type="predicted"/>
<reference evidence="1" key="1">
    <citation type="journal article" date="2021" name="Front. Microbiol.">
        <title>Comprehensive Comparative Genomics and Phenotyping of Methylobacterium Species.</title>
        <authorList>
            <person name="Alessa O."/>
            <person name="Ogura Y."/>
            <person name="Fujitani Y."/>
            <person name="Takami H."/>
            <person name="Hayashi T."/>
            <person name="Sahin N."/>
            <person name="Tani A."/>
        </authorList>
    </citation>
    <scope>NUCLEOTIDE SEQUENCE</scope>
    <source>
        <strain evidence="1">LMG 23639</strain>
    </source>
</reference>
<dbReference type="Proteomes" id="UP001055102">
    <property type="component" value="Unassembled WGS sequence"/>
</dbReference>
<accession>A0ABQ4SWJ5</accession>
<organism evidence="1 2">
    <name type="scientific">Methylobacterium jeotgali</name>
    <dbReference type="NCBI Taxonomy" id="381630"/>
    <lineage>
        <taxon>Bacteria</taxon>
        <taxon>Pseudomonadati</taxon>
        <taxon>Pseudomonadota</taxon>
        <taxon>Alphaproteobacteria</taxon>
        <taxon>Hyphomicrobiales</taxon>
        <taxon>Methylobacteriaceae</taxon>
        <taxon>Methylobacterium</taxon>
    </lineage>
</organism>
<evidence type="ECO:0000313" key="1">
    <source>
        <dbReference type="EMBL" id="GJE06305.1"/>
    </source>
</evidence>
<dbReference type="EMBL" id="BPQR01000027">
    <property type="protein sequence ID" value="GJE06305.1"/>
    <property type="molecule type" value="Genomic_DNA"/>
</dbReference>